<dbReference type="EMBL" id="JAAYEE010000118">
    <property type="protein sequence ID" value="NLW35265.1"/>
    <property type="molecule type" value="Genomic_DNA"/>
</dbReference>
<feature type="domain" description="Fe-S hydro-lyase tartrate dehydratase alpha-type catalytic" evidence="7">
    <location>
        <begin position="12"/>
        <end position="276"/>
    </location>
</feature>
<organism evidence="8 9">
    <name type="scientific">Syntrophorhabdus aromaticivorans</name>
    <dbReference type="NCBI Taxonomy" id="328301"/>
    <lineage>
        <taxon>Bacteria</taxon>
        <taxon>Pseudomonadati</taxon>
        <taxon>Thermodesulfobacteriota</taxon>
        <taxon>Syntrophorhabdia</taxon>
        <taxon>Syntrophorhabdales</taxon>
        <taxon>Syntrophorhabdaceae</taxon>
        <taxon>Syntrophorhabdus</taxon>
    </lineage>
</organism>
<dbReference type="Pfam" id="PF05681">
    <property type="entry name" value="Fumerase"/>
    <property type="match status" value="1"/>
</dbReference>
<accession>A0A971M3Y8</accession>
<comment type="similarity">
    <text evidence="1">Belongs to the class-I fumarase family.</text>
</comment>
<dbReference type="GO" id="GO:0004333">
    <property type="term" value="F:fumarate hydratase activity"/>
    <property type="evidence" value="ECO:0007669"/>
    <property type="project" value="UniProtKB-EC"/>
</dbReference>
<dbReference type="NCBIfam" id="TIGR00722">
    <property type="entry name" value="ttdA_fumA_fumB"/>
    <property type="match status" value="1"/>
</dbReference>
<evidence type="ECO:0000313" key="9">
    <source>
        <dbReference type="Proteomes" id="UP000777265"/>
    </source>
</evidence>
<dbReference type="Proteomes" id="UP000777265">
    <property type="component" value="Unassembled WGS sequence"/>
</dbReference>
<sequence length="279" mass="29866">MREVHVDRITGALEELFIDANYNLSQNVLDTLERSIGKEGSPVGKEVIRELIRNASVAKDEHVPICQDTGLAVTFIEVGQDVHIVGGLLSDAVDEGVRRAYEKGYLRKSACHPFSRKNTGDNTPAILHVKIVPGDKVKITVLPKGGGSENYGEVRMLVPSQGKEGMRAFVLEMVTKGGPNPCPPIIVGVGIGGNLETSALLSKEALMEPLGKRSADQAVAALEVELLDAINESGIGPQGYGGTVTALDVHVKMMPCHIASLPVAVNIQCHAHRIREMTI</sequence>
<proteinExistence type="inferred from homology"/>
<reference evidence="8" key="2">
    <citation type="submission" date="2020-01" db="EMBL/GenBank/DDBJ databases">
        <authorList>
            <person name="Campanaro S."/>
        </authorList>
    </citation>
    <scope>NUCLEOTIDE SEQUENCE</scope>
    <source>
        <strain evidence="8">AS06rmzACSIP_7</strain>
    </source>
</reference>
<dbReference type="AlphaFoldDB" id="A0A971M3Y8"/>
<evidence type="ECO:0000256" key="3">
    <source>
        <dbReference type="ARBA" id="ARBA00022723"/>
    </source>
</evidence>
<dbReference type="PANTHER" id="PTHR30389:SF17">
    <property type="entry name" value="L(+)-TARTRATE DEHYDRATASE SUBUNIT ALPHA-RELATED"/>
    <property type="match status" value="1"/>
</dbReference>
<keyword evidence="4" id="KW-0408">Iron</keyword>
<dbReference type="InterPro" id="IPR004646">
    <property type="entry name" value="Fe-S_hydro-lyase_TtdA-typ_cat"/>
</dbReference>
<dbReference type="GO" id="GO:0051539">
    <property type="term" value="F:4 iron, 4 sulfur cluster binding"/>
    <property type="evidence" value="ECO:0007669"/>
    <property type="project" value="UniProtKB-KW"/>
</dbReference>
<keyword evidence="5" id="KW-0411">Iron-sulfur</keyword>
<gene>
    <name evidence="8" type="ORF">GXY80_07270</name>
</gene>
<comment type="caution">
    <text evidence="8">The sequence shown here is derived from an EMBL/GenBank/DDBJ whole genome shotgun (WGS) entry which is preliminary data.</text>
</comment>
<name>A0A971M3Y8_9BACT</name>
<evidence type="ECO:0000256" key="2">
    <source>
        <dbReference type="ARBA" id="ARBA00022485"/>
    </source>
</evidence>
<dbReference type="GO" id="GO:0046872">
    <property type="term" value="F:metal ion binding"/>
    <property type="evidence" value="ECO:0007669"/>
    <property type="project" value="UniProtKB-KW"/>
</dbReference>
<keyword evidence="6 8" id="KW-0456">Lyase</keyword>
<evidence type="ECO:0000256" key="4">
    <source>
        <dbReference type="ARBA" id="ARBA00023004"/>
    </source>
</evidence>
<dbReference type="PANTHER" id="PTHR30389">
    <property type="entry name" value="FUMARATE HYDRATASE-RELATED"/>
    <property type="match status" value="1"/>
</dbReference>
<protein>
    <submittedName>
        <fullName evidence="8">Fumarate hydratase</fullName>
        <ecNumber evidence="8">4.2.1.2</ecNumber>
    </submittedName>
</protein>
<dbReference type="NCBIfam" id="NF004885">
    <property type="entry name" value="PRK06246.1"/>
    <property type="match status" value="1"/>
</dbReference>
<dbReference type="InterPro" id="IPR051208">
    <property type="entry name" value="Class-I_Fumarase/Tartrate_DH"/>
</dbReference>
<reference evidence="8" key="1">
    <citation type="journal article" date="2020" name="Biotechnol. Biofuels">
        <title>New insights from the biogas microbiome by comprehensive genome-resolved metagenomics of nearly 1600 species originating from multiple anaerobic digesters.</title>
        <authorList>
            <person name="Campanaro S."/>
            <person name="Treu L."/>
            <person name="Rodriguez-R L.M."/>
            <person name="Kovalovszki A."/>
            <person name="Ziels R.M."/>
            <person name="Maus I."/>
            <person name="Zhu X."/>
            <person name="Kougias P.G."/>
            <person name="Basile A."/>
            <person name="Luo G."/>
            <person name="Schluter A."/>
            <person name="Konstantinidis K.T."/>
            <person name="Angelidaki I."/>
        </authorList>
    </citation>
    <scope>NUCLEOTIDE SEQUENCE</scope>
    <source>
        <strain evidence="8">AS06rmzACSIP_7</strain>
    </source>
</reference>
<dbReference type="EC" id="4.2.1.2" evidence="8"/>
<evidence type="ECO:0000313" key="8">
    <source>
        <dbReference type="EMBL" id="NLW35265.1"/>
    </source>
</evidence>
<evidence type="ECO:0000256" key="1">
    <source>
        <dbReference type="ARBA" id="ARBA00008876"/>
    </source>
</evidence>
<evidence type="ECO:0000259" key="7">
    <source>
        <dbReference type="Pfam" id="PF05681"/>
    </source>
</evidence>
<evidence type="ECO:0000256" key="5">
    <source>
        <dbReference type="ARBA" id="ARBA00023014"/>
    </source>
</evidence>
<evidence type="ECO:0000256" key="6">
    <source>
        <dbReference type="ARBA" id="ARBA00023239"/>
    </source>
</evidence>
<keyword evidence="3" id="KW-0479">Metal-binding</keyword>
<keyword evidence="2" id="KW-0004">4Fe-4S</keyword>